<evidence type="ECO:0000256" key="1">
    <source>
        <dbReference type="SAM" id="MobiDB-lite"/>
    </source>
</evidence>
<evidence type="ECO:0000313" key="2">
    <source>
        <dbReference type="EMBL" id="KAA8549643.1"/>
    </source>
</evidence>
<evidence type="ECO:0000313" key="3">
    <source>
        <dbReference type="Proteomes" id="UP000325577"/>
    </source>
</evidence>
<organism evidence="2 3">
    <name type="scientific">Nyssa sinensis</name>
    <dbReference type="NCBI Taxonomy" id="561372"/>
    <lineage>
        <taxon>Eukaryota</taxon>
        <taxon>Viridiplantae</taxon>
        <taxon>Streptophyta</taxon>
        <taxon>Embryophyta</taxon>
        <taxon>Tracheophyta</taxon>
        <taxon>Spermatophyta</taxon>
        <taxon>Magnoliopsida</taxon>
        <taxon>eudicotyledons</taxon>
        <taxon>Gunneridae</taxon>
        <taxon>Pentapetalae</taxon>
        <taxon>asterids</taxon>
        <taxon>Cornales</taxon>
        <taxon>Nyssaceae</taxon>
        <taxon>Nyssa</taxon>
    </lineage>
</organism>
<dbReference type="EMBL" id="CM018031">
    <property type="protein sequence ID" value="KAA8549643.1"/>
    <property type="molecule type" value="Genomic_DNA"/>
</dbReference>
<proteinExistence type="predicted"/>
<sequence>MVGVFIPPTLEDSKAEGEDPTSESLIRPSLFDVLIVVEDERVLHVDGVTTKATNVGRDRTEATGANVKENLIHIDDNEEAVANGGDPTIVVHTEGVDP</sequence>
<keyword evidence="3" id="KW-1185">Reference proteome</keyword>
<dbReference type="Proteomes" id="UP000325577">
    <property type="component" value="Linkage Group LG0"/>
</dbReference>
<protein>
    <submittedName>
        <fullName evidence="2">Uncharacterized protein</fullName>
    </submittedName>
</protein>
<dbReference type="AlphaFoldDB" id="A0A5J5C2J4"/>
<gene>
    <name evidence="2" type="ORF">F0562_001339</name>
</gene>
<name>A0A5J5C2J4_9ASTE</name>
<feature type="region of interest" description="Disordered" evidence="1">
    <location>
        <begin position="1"/>
        <end position="23"/>
    </location>
</feature>
<reference evidence="2 3" key="1">
    <citation type="submission" date="2019-09" db="EMBL/GenBank/DDBJ databases">
        <title>A chromosome-level genome assembly of the Chinese tupelo Nyssa sinensis.</title>
        <authorList>
            <person name="Yang X."/>
            <person name="Kang M."/>
            <person name="Yang Y."/>
            <person name="Xiong H."/>
            <person name="Wang M."/>
            <person name="Zhang Z."/>
            <person name="Wang Z."/>
            <person name="Wu H."/>
            <person name="Ma T."/>
            <person name="Liu J."/>
            <person name="Xi Z."/>
        </authorList>
    </citation>
    <scope>NUCLEOTIDE SEQUENCE [LARGE SCALE GENOMIC DNA]</scope>
    <source>
        <strain evidence="2">J267</strain>
        <tissue evidence="2">Leaf</tissue>
    </source>
</reference>
<accession>A0A5J5C2J4</accession>